<proteinExistence type="predicted"/>
<dbReference type="Gene3D" id="3.30.40.220">
    <property type="match status" value="2"/>
</dbReference>
<name>A0A6C0JK05_9ZZZZ</name>
<dbReference type="AlphaFoldDB" id="A0A6C0JK05"/>
<reference evidence="1" key="1">
    <citation type="journal article" date="2020" name="Nature">
        <title>Giant virus diversity and host interactions through global metagenomics.</title>
        <authorList>
            <person name="Schulz F."/>
            <person name="Roux S."/>
            <person name="Paez-Espino D."/>
            <person name="Jungbluth S."/>
            <person name="Walsh D.A."/>
            <person name="Denef V.J."/>
            <person name="McMahon K.D."/>
            <person name="Konstantinidis K.T."/>
            <person name="Eloe-Fadrosh E.A."/>
            <person name="Kyrpides N.C."/>
            <person name="Woyke T."/>
        </authorList>
    </citation>
    <scope>NUCLEOTIDE SEQUENCE</scope>
    <source>
        <strain evidence="1">GVMAG-M-3300027736-24</strain>
    </source>
</reference>
<sequence length="572" mass="66827">MTKCATIDRNLNPCRGIATNGKFCKIHSYMIEYTDKMVEDAKPCGTCHKTHYMGEYTTCEGCRKRGEDNRIKKKEVVIKCVKEGCSFKKSEENDYCGKHQLCVFINETEELGLKNCKNAVRGCRAQLGHNYSYSACEDCLEKEREKDHKRRGVPIKETISEKQCSVCSKMFTKEMFQGLHGETQSCTNCREANKRSDEKRDKEHVNELARFNSSKPERKIVKNAWKEANYEKVAMYCIQHRKKMIEEDIDKYHSHNAETIKKWRDSHPEKVQEINEQKNKNMNYSYTNYKYSASLKQLMFEISKEEYLLLVVSPCNYCGIIQEKGFNGIDRLNSSIGYVKNNCVSCCAMCNYMKGCLNKDIFIQRVEHIATYNKFVEGKLYPNAFQDYNSVYSSYITSAKNKKLSFKINKCVFMIITNRPCYMCGKKSTTEHQNGLDRIDSSIGYLENNVYSCCGNCNFMKKNYSYKRIIDKCVMIYNTTKINKDTLLQNEITNVENEVTNEITNVENEVPKEKRTIIKGHKLNPEEIKHNAKIRKQKQRDLLKERYGNEEYNKMRAKEIAENRKKRTNDSN</sequence>
<protein>
    <submittedName>
        <fullName evidence="1">Uncharacterized protein</fullName>
    </submittedName>
</protein>
<evidence type="ECO:0000313" key="1">
    <source>
        <dbReference type="EMBL" id="QHU05713.1"/>
    </source>
</evidence>
<organism evidence="1">
    <name type="scientific">viral metagenome</name>
    <dbReference type="NCBI Taxonomy" id="1070528"/>
    <lineage>
        <taxon>unclassified sequences</taxon>
        <taxon>metagenomes</taxon>
        <taxon>organismal metagenomes</taxon>
    </lineage>
</organism>
<accession>A0A6C0JK05</accession>
<dbReference type="EMBL" id="MN740418">
    <property type="protein sequence ID" value="QHU05713.1"/>
    <property type="molecule type" value="Genomic_DNA"/>
</dbReference>